<accession>A0A8S5VMR3</accession>
<proteinExistence type="predicted"/>
<reference evidence="1" key="1">
    <citation type="journal article" date="2021" name="Proc. Natl. Acad. Sci. U.S.A.">
        <title>A Catalog of Tens of Thousands of Viruses from Human Metagenomes Reveals Hidden Associations with Chronic Diseases.</title>
        <authorList>
            <person name="Tisza M.J."/>
            <person name="Buck C.B."/>
        </authorList>
    </citation>
    <scope>NUCLEOTIDE SEQUENCE</scope>
    <source>
        <strain evidence="1">Ctnaj7</strain>
    </source>
</reference>
<name>A0A8S5VMR3_9CAUD</name>
<evidence type="ECO:0000313" key="1">
    <source>
        <dbReference type="EMBL" id="DAG92363.1"/>
    </source>
</evidence>
<sequence>MICKLEIYNGELNIFPVVTNERVFAQITMGNIVKGAPGKSPMIGENNNWWIYNNETGEYEDTGKIATTSDDVVKYVEAKDEQHPNRLAIQLKNGDLITGVAKKEGLGSVNIAMVNEWDVVDLGTSELPINLNTPKGVRPTVQEAGQTGEEANQIAYLSDIGGGSGEVHVLPNTLYNLFNDEVEDSVASWAAFINERIGTIQEITELNKKETQFLIKASDNVRGYIPVNITITNLKDNPQAWETGELVLTVVYNSISYYLSITFNQKSLEYVERGIRYNTPVLTGNIVVDHLGSADKQAPLSANQGRILSSAMLLSRKLTIQAIFMVNGNPVTGTGQRGTSGGTVISGISTLTQAGYTLEEILRNTILTYPKTANSSGQVYTLNCSQVIKISDTEYQLYFPVHKVSQVDGKNQVTISYVNVATILKPSEQVGWVIGNVQVFSNEDPFVN</sequence>
<organism evidence="1">
    <name type="scientific">Ackermannviridae sp</name>
    <dbReference type="NCBI Taxonomy" id="2831612"/>
    <lineage>
        <taxon>Viruses</taxon>
        <taxon>Duplodnaviria</taxon>
        <taxon>Heunggongvirae</taxon>
        <taxon>Uroviricota</taxon>
        <taxon>Caudoviricetes</taxon>
        <taxon>Pantevenvirales</taxon>
        <taxon>Ackermannviridae</taxon>
    </lineage>
</organism>
<dbReference type="EMBL" id="BK035305">
    <property type="protein sequence ID" value="DAG92363.1"/>
    <property type="molecule type" value="Genomic_DNA"/>
</dbReference>
<protein>
    <submittedName>
        <fullName evidence="1">Uncharacterized protein</fullName>
    </submittedName>
</protein>